<dbReference type="RefSeq" id="WP_148957231.1">
    <property type="nucleotide sequence ID" value="NZ_QSND01000002.1"/>
</dbReference>
<dbReference type="EMBL" id="QSND01000002">
    <property type="protein sequence ID" value="KAA6451354.1"/>
    <property type="molecule type" value="Genomic_DNA"/>
</dbReference>
<protein>
    <submittedName>
        <fullName evidence="1">Uncharacterized protein</fullName>
    </submittedName>
</protein>
<gene>
    <name evidence="1" type="ORF">DX927_11305</name>
</gene>
<dbReference type="AlphaFoldDB" id="A0A5M8RWX4"/>
<evidence type="ECO:0000313" key="2">
    <source>
        <dbReference type="Proteomes" id="UP000324326"/>
    </source>
</evidence>
<evidence type="ECO:0000313" key="1">
    <source>
        <dbReference type="EMBL" id="KAA6451354.1"/>
    </source>
</evidence>
<organism evidence="1 2">
    <name type="scientific">Bacillus swezeyi</name>
    <dbReference type="NCBI Taxonomy" id="1925020"/>
    <lineage>
        <taxon>Bacteria</taxon>
        <taxon>Bacillati</taxon>
        <taxon>Bacillota</taxon>
        <taxon>Bacilli</taxon>
        <taxon>Bacillales</taxon>
        <taxon>Bacillaceae</taxon>
        <taxon>Bacillus</taxon>
    </lineage>
</organism>
<reference evidence="1 2" key="1">
    <citation type="submission" date="2018-08" db="EMBL/GenBank/DDBJ databases">
        <title>Bacillus phenotypic plasticity.</title>
        <authorList>
            <person name="Hurtado E."/>
        </authorList>
    </citation>
    <scope>NUCLEOTIDE SEQUENCE [LARGE SCALE GENOMIC DNA]</scope>
    <source>
        <strain evidence="1 2">427</strain>
    </source>
</reference>
<name>A0A5M8RWX4_9BACI</name>
<comment type="caution">
    <text evidence="1">The sequence shown here is derived from an EMBL/GenBank/DDBJ whole genome shotgun (WGS) entry which is preliminary data.</text>
</comment>
<accession>A0A5M8RWX4</accession>
<proteinExistence type="predicted"/>
<dbReference type="Proteomes" id="UP000324326">
    <property type="component" value="Unassembled WGS sequence"/>
</dbReference>
<sequence>MKHDELFLTVNWYKDDIFGVFENKGIPLTDTNFSKLKKIGATTLHGQSVENGWEILDTLVDMYEKEFVYDEEAFVIIEHEDWPYILTYRQLNNYCAGELNCHISEFLQNYTWDDSKRLIDHLNLNNRICKAYLEQTAFEYATWIYYDGTDTDELLEKKATFLFEWLNIKVDGGVSLEDI</sequence>